<feature type="region of interest" description="Disordered" evidence="1">
    <location>
        <begin position="518"/>
        <end position="645"/>
    </location>
</feature>
<feature type="compositionally biased region" description="Polar residues" evidence="1">
    <location>
        <begin position="632"/>
        <end position="641"/>
    </location>
</feature>
<feature type="compositionally biased region" description="Polar residues" evidence="1">
    <location>
        <begin position="1194"/>
        <end position="1213"/>
    </location>
</feature>
<reference evidence="3" key="2">
    <citation type="submission" date="2025-05" db="UniProtKB">
        <authorList>
            <consortium name="EnsemblMetazoa"/>
        </authorList>
    </citation>
    <scope>IDENTIFICATION</scope>
</reference>
<feature type="region of interest" description="Disordered" evidence="1">
    <location>
        <begin position="1326"/>
        <end position="1352"/>
    </location>
</feature>
<feature type="compositionally biased region" description="Basic and acidic residues" evidence="1">
    <location>
        <begin position="584"/>
        <end position="606"/>
    </location>
</feature>
<dbReference type="InterPro" id="IPR024395">
    <property type="entry name" value="CLASP_N_dom"/>
</dbReference>
<feature type="compositionally biased region" description="Polar residues" evidence="1">
    <location>
        <begin position="452"/>
        <end position="470"/>
    </location>
</feature>
<dbReference type="SUPFAM" id="SSF48371">
    <property type="entry name" value="ARM repeat"/>
    <property type="match status" value="1"/>
</dbReference>
<feature type="region of interest" description="Disordered" evidence="1">
    <location>
        <begin position="417"/>
        <end position="470"/>
    </location>
</feature>
<dbReference type="PANTHER" id="PTHR21567:SF88">
    <property type="entry name" value="TOG DOMAIN-CONTAINING PROTEIN"/>
    <property type="match status" value="1"/>
</dbReference>
<name>A0ABM5JC17_DRORH</name>
<feature type="compositionally biased region" description="Polar residues" evidence="1">
    <location>
        <begin position="419"/>
        <end position="430"/>
    </location>
</feature>
<keyword evidence="4" id="KW-1185">Reference proteome</keyword>
<feature type="domain" description="TOG" evidence="2">
    <location>
        <begin position="1456"/>
        <end position="1684"/>
    </location>
</feature>
<dbReference type="PANTHER" id="PTHR21567">
    <property type="entry name" value="CLASP"/>
    <property type="match status" value="1"/>
</dbReference>
<dbReference type="Pfam" id="PF12348">
    <property type="entry name" value="CLASP_N"/>
    <property type="match status" value="1"/>
</dbReference>
<dbReference type="EnsemblMetazoa" id="XM_044460434.1">
    <property type="protein sequence ID" value="XP_044316369.1"/>
    <property type="gene ID" value="LOC108044736"/>
</dbReference>
<dbReference type="InterPro" id="IPR016024">
    <property type="entry name" value="ARM-type_fold"/>
</dbReference>
<feature type="compositionally biased region" description="Basic and acidic residues" evidence="1">
    <location>
        <begin position="1338"/>
        <end position="1350"/>
    </location>
</feature>
<dbReference type="InterPro" id="IPR034085">
    <property type="entry name" value="TOG"/>
</dbReference>
<feature type="region of interest" description="Disordered" evidence="1">
    <location>
        <begin position="1166"/>
        <end position="1229"/>
    </location>
</feature>
<dbReference type="Proteomes" id="UP001652680">
    <property type="component" value="Unassembled WGS sequence"/>
</dbReference>
<proteinExistence type="predicted"/>
<evidence type="ECO:0000313" key="4">
    <source>
        <dbReference type="Proteomes" id="UP001652680"/>
    </source>
</evidence>
<feature type="region of interest" description="Disordered" evidence="1">
    <location>
        <begin position="1384"/>
        <end position="1425"/>
    </location>
</feature>
<feature type="region of interest" description="Disordered" evidence="1">
    <location>
        <begin position="16"/>
        <end position="67"/>
    </location>
</feature>
<accession>A0ABM5JC17</accession>
<organism evidence="3 4">
    <name type="scientific">Drosophila rhopaloa</name>
    <name type="common">Fruit fly</name>
    <dbReference type="NCBI Taxonomy" id="1041015"/>
    <lineage>
        <taxon>Eukaryota</taxon>
        <taxon>Metazoa</taxon>
        <taxon>Ecdysozoa</taxon>
        <taxon>Arthropoda</taxon>
        <taxon>Hexapoda</taxon>
        <taxon>Insecta</taxon>
        <taxon>Pterygota</taxon>
        <taxon>Neoptera</taxon>
        <taxon>Endopterygota</taxon>
        <taxon>Diptera</taxon>
        <taxon>Brachycera</taxon>
        <taxon>Muscomorpha</taxon>
        <taxon>Ephydroidea</taxon>
        <taxon>Drosophilidae</taxon>
        <taxon>Drosophila</taxon>
        <taxon>Sophophora</taxon>
    </lineage>
</organism>
<feature type="compositionally biased region" description="Polar residues" evidence="1">
    <location>
        <begin position="1411"/>
        <end position="1425"/>
    </location>
</feature>
<dbReference type="InterPro" id="IPR011989">
    <property type="entry name" value="ARM-like"/>
</dbReference>
<feature type="compositionally biased region" description="Low complexity" evidence="1">
    <location>
        <begin position="1390"/>
        <end position="1404"/>
    </location>
</feature>
<evidence type="ECO:0000259" key="2">
    <source>
        <dbReference type="SMART" id="SM01349"/>
    </source>
</evidence>
<evidence type="ECO:0000256" key="1">
    <source>
        <dbReference type="SAM" id="MobiDB-lite"/>
    </source>
</evidence>
<feature type="compositionally biased region" description="Polar residues" evidence="1">
    <location>
        <begin position="20"/>
        <end position="30"/>
    </location>
</feature>
<feature type="compositionally biased region" description="Polar residues" evidence="1">
    <location>
        <begin position="566"/>
        <end position="578"/>
    </location>
</feature>
<dbReference type="GeneID" id="108044736"/>
<feature type="compositionally biased region" description="Polar residues" evidence="1">
    <location>
        <begin position="525"/>
        <end position="546"/>
    </location>
</feature>
<dbReference type="SMART" id="SM01349">
    <property type="entry name" value="TOG"/>
    <property type="match status" value="1"/>
</dbReference>
<dbReference type="RefSeq" id="XP_044316369.1">
    <property type="nucleotide sequence ID" value="XM_044460434.1"/>
</dbReference>
<reference evidence="4" key="1">
    <citation type="journal article" date="2021" name="Elife">
        <title>Highly contiguous assemblies of 101 drosophilid genomes.</title>
        <authorList>
            <person name="Kim B.Y."/>
            <person name="Wang J.R."/>
            <person name="Miller D.E."/>
            <person name="Barmina O."/>
            <person name="Delaney E."/>
            <person name="Thompson A."/>
            <person name="Comeault A.A."/>
            <person name="Peede D."/>
            <person name="D'Agostino E.R."/>
            <person name="Pelaez J."/>
            <person name="Aguilar J.M."/>
            <person name="Haji D."/>
            <person name="Matsunaga T."/>
            <person name="Armstrong E.E."/>
            <person name="Zych M."/>
            <person name="Ogawa Y."/>
            <person name="Stamenkovic-Radak M."/>
            <person name="Jelic M."/>
            <person name="Veselinovic M.S."/>
            <person name="Tanaskovic M."/>
            <person name="Eric P."/>
            <person name="Gao J.J."/>
            <person name="Katoh T.K."/>
            <person name="Toda M.J."/>
            <person name="Watabe H."/>
            <person name="Watada M."/>
            <person name="Davis J.S."/>
            <person name="Moyle L.C."/>
            <person name="Manoli G."/>
            <person name="Bertolini E."/>
            <person name="Kostal V."/>
            <person name="Hawley R.S."/>
            <person name="Takahashi A."/>
            <person name="Jones C.D."/>
            <person name="Price D.K."/>
            <person name="Whiteman N."/>
            <person name="Kopp A."/>
            <person name="Matute D.R."/>
            <person name="Petrov D.A."/>
        </authorList>
    </citation>
    <scope>NUCLEOTIDE SEQUENCE [LARGE SCALE GENOMIC DNA]</scope>
</reference>
<protein>
    <recommendedName>
        <fullName evidence="2">TOG domain-containing protein</fullName>
    </recommendedName>
</protein>
<sequence length="1687" mass="186532">MFFRRILERKDSATNVPLPLTTTESPQLHYNSEDSESATYVSGAAGSEVKDSNNNQSGGSVAAPPAPMKVQRRVEAPIGAVQLTPLWEHILRSRRLPETICPSAMYAEFHERLQDPEWQVRQHALRVLVDVLVVMQDEADDHMERQQLIGLLVENLGHQAPTVRKGALDCLRVYLAETAIPDIVMLGILDASLSRQAQAQTGQLGRLTCGVMLSLPALLQTTLHTPQRHRIAKTTLERVVPHMDQLANQEITLKVLTKIKELLGHHEFEDIMSDLGRGDALNEYYQLCQVYGVSGKPKKRGELKTGAWRALPREQGWRNSHDIDTMDSALQIQSSCPDKGKVIMETEIKINDDTVTMRLLEADTETEESDSPARRYSKDGESVCHPLLSSVTSHHKLSVGAGIVQVISDSELDELQATRPGSLSEPSTPSRGPKRVTFGGEIVKMRTPDSDVASSTSYSQQSPAQANPSATILTLGRASPTRLILPEEESPLLNYTKPPSDKRTTALVVEIPLDNTKPLPPPIPFNSQSPVHQGNVFSDQPTTSPSNRKEVDGRQSPSLPSPGFRSRSTSPTGSNNISPKVPHKQIEVLHNLQRDPSPRSQRRSEDMSAPQGEGHPVGGNNSASPALPRRTGTASTMSAESPATPKSWEDLDIVNFKTLMDLRSGDWRNRLMGIAQLELALSSSSNLALVQPYLDSLLRTLLSSERHFEVAELKRELLVNLISRLPLDNLEERTPQILTGLCRQGNAGANRVCKALMQRLPAGTIVAKLTSPEFLHAKSSKFRDHALQMSIFSLMTFPGTCFDINLLTAQAVYSLLNRKRRVRQAALEVLAVLADISSVKDVLAIVSEMTAGVELGPLVLEAASVRLSRLQLPIVTPDSGVLFVFNQTYQPGSRRSGADVDWICQGEGSASPNSIKRRRMRAASSQLDVLESSEVTNKKDMFHSFSQVNETLHRHSFHSPPETLDMTSPTNDFSQRLSFGAKTNNVGKQSLMDRRMVAKACSDTSMDGRSTDSTTTTCSSGSATGSFIQLTSRTGSLFPGEKSRFPAMNQHTDFVNNFMRSMQRSTNSYSVKGRAYPKVSYTIPKGQQMLRKKLQHQHSFTKLSNGGPAQGKSHLWLSCQILRYHGHIYFYLGYEKSKINESQIRQQSDFSLEHLQKLDTECADAAKSVDKETERAVQPSVTAVKDKTDGSPLSVRSTSYSQKSTASAKSIGSHSEVGNPLSSSAGDGTIDAQMEGLSLEQDPVEAFGELVVADIEEAEPPVHDDPIKLNGSLNSLHSKTESIRTQLEDTTPQLSRAQSVKSLPIEEDIEGSNSFVVVEEEQHELESSPLQTTPVKQLQEKPVDPVEVSKTENNSIDPKLVQTHEGIVIHSRSISLDSLYGVRPESKQGSLDTSTSTTDNTSQSGFHMGNISFSGKAQHTPLKQKSKTSYFLRAQRRVSPVKQAIKMSQAELFPQNMARFEKPREALLKTFDQLDSSNWEMNMTGLKSMVRLIRYHADTLDNQMHMTCIQLTRSVRNLRSQVARASCQAAAELFSLKSTSLQLECDDLVCGLLHRTADTNRFLRADATHALESMVDNAQPQKILNILAAKGAQHQNALVRTTSAKLLFRLVERLGSDRIYAMGRESRDKFFVVGANLLLEGSLETRSYAKSLFRALSEHHNYQRLLLEVIPPRTYRNVEKTLRSITR</sequence>
<evidence type="ECO:0000313" key="3">
    <source>
        <dbReference type="EnsemblMetazoa" id="XP_044316369.1"/>
    </source>
</evidence>
<dbReference type="Gene3D" id="1.25.10.10">
    <property type="entry name" value="Leucine-rich Repeat Variant"/>
    <property type="match status" value="3"/>
</dbReference>